<comment type="caution">
    <text evidence="2">The sequence shown here is derived from an EMBL/GenBank/DDBJ whole genome shotgun (WGS) entry which is preliminary data.</text>
</comment>
<keyword evidence="2" id="KW-0449">Lipoprotein</keyword>
<dbReference type="PANTHER" id="PTHR38013">
    <property type="entry name" value="GLYCOPROTEIN/POLYSACCHARIDE METABOLISM"/>
    <property type="match status" value="1"/>
</dbReference>
<reference evidence="2" key="1">
    <citation type="submission" date="2021-11" db="EMBL/GenBank/DDBJ databases">
        <title>Vibrio ZSDE26 sp. nov. and Vibrio ZSDZ34 sp. nov., isolated from coastal seawater in Qingdao.</title>
        <authorList>
            <person name="Zhang P."/>
        </authorList>
    </citation>
    <scope>NUCLEOTIDE SEQUENCE</scope>
    <source>
        <strain evidence="2">ZSDZ34</strain>
    </source>
</reference>
<dbReference type="AlphaFoldDB" id="A0A9X1W8T1"/>
<dbReference type="RefSeq" id="WP_244354730.1">
    <property type="nucleotide sequence ID" value="NZ_JAJNNZ010000001.1"/>
</dbReference>
<dbReference type="Pfam" id="PF09619">
    <property type="entry name" value="YscW"/>
    <property type="match status" value="1"/>
</dbReference>
<evidence type="ECO:0000313" key="3">
    <source>
        <dbReference type="Proteomes" id="UP001139488"/>
    </source>
</evidence>
<keyword evidence="3" id="KW-1185">Reference proteome</keyword>
<protein>
    <submittedName>
        <fullName evidence="2">YbaY family lipoprotein</fullName>
    </submittedName>
</protein>
<evidence type="ECO:0000313" key="2">
    <source>
        <dbReference type="EMBL" id="MCJ2375576.1"/>
    </source>
</evidence>
<evidence type="ECO:0000256" key="1">
    <source>
        <dbReference type="SAM" id="SignalP"/>
    </source>
</evidence>
<sequence>MKKALVALMSVVLGIILVGCTSQPAPESQMESVKGTVAYRERIALPPNAVVTISLQDISLADAPAIVLAKQTFSTDGEQVPFDFELSYDAAEIDSRHRYSVSARIEIDGKLRFITDTNYSVITDEAKTKQVALMLKGISGQ</sequence>
<dbReference type="EMBL" id="JAJNNZ010000001">
    <property type="protein sequence ID" value="MCJ2375576.1"/>
    <property type="molecule type" value="Genomic_DNA"/>
</dbReference>
<dbReference type="Proteomes" id="UP001139488">
    <property type="component" value="Unassembled WGS sequence"/>
</dbReference>
<dbReference type="PANTHER" id="PTHR38013:SF1">
    <property type="entry name" value="GLYCOPROTEIN_POLYSACCHARIDE METABOLISM"/>
    <property type="match status" value="1"/>
</dbReference>
<proteinExistence type="predicted"/>
<dbReference type="InterPro" id="IPR053196">
    <property type="entry name" value="Lipoprotein_YbaY-like"/>
</dbReference>
<organism evidence="2 3">
    <name type="scientific">Vibrio gelatinilyticus</name>
    <dbReference type="NCBI Taxonomy" id="2893468"/>
    <lineage>
        <taxon>Bacteria</taxon>
        <taxon>Pseudomonadati</taxon>
        <taxon>Pseudomonadota</taxon>
        <taxon>Gammaproteobacteria</taxon>
        <taxon>Vibrionales</taxon>
        <taxon>Vibrionaceae</taxon>
        <taxon>Vibrio</taxon>
    </lineage>
</organism>
<gene>
    <name evidence="2" type="ORF">LNL84_01875</name>
</gene>
<feature type="signal peptide" evidence="1">
    <location>
        <begin position="1"/>
        <end position="24"/>
    </location>
</feature>
<name>A0A9X1W8T1_9VIBR</name>
<keyword evidence="1" id="KW-0732">Signal</keyword>
<feature type="chain" id="PRO_5040747351" evidence="1">
    <location>
        <begin position="25"/>
        <end position="141"/>
    </location>
</feature>
<accession>A0A9X1W8T1</accession>
<dbReference type="PROSITE" id="PS51257">
    <property type="entry name" value="PROKAR_LIPOPROTEIN"/>
    <property type="match status" value="1"/>
</dbReference>
<dbReference type="InterPro" id="IPR039366">
    <property type="entry name" value="Pilotin"/>
</dbReference>